<evidence type="ECO:0000313" key="4">
    <source>
        <dbReference type="Proteomes" id="UP000253970"/>
    </source>
</evidence>
<dbReference type="Pfam" id="PF13692">
    <property type="entry name" value="Glyco_trans_1_4"/>
    <property type="match status" value="1"/>
</dbReference>
<evidence type="ECO:0000256" key="1">
    <source>
        <dbReference type="PIRSR" id="PIRSR620023-1"/>
    </source>
</evidence>
<feature type="binding site" evidence="2">
    <location>
        <position position="152"/>
    </location>
    <ligand>
        <name>substrate</name>
    </ligand>
</feature>
<name>A0A369ME14_EGGLN</name>
<dbReference type="Gene3D" id="3.40.50.2000">
    <property type="entry name" value="Glycogen Phosphorylase B"/>
    <property type="match status" value="1"/>
</dbReference>
<dbReference type="AlphaFoldDB" id="A0A369ME14"/>
<proteinExistence type="predicted"/>
<dbReference type="SUPFAM" id="SSF53756">
    <property type="entry name" value="UDP-Glycosyltransferase/glycogen phosphorylase"/>
    <property type="match status" value="2"/>
</dbReference>
<reference evidence="3 4" key="1">
    <citation type="journal article" date="2018" name="Elife">
        <title>Discovery and characterization of a prevalent human gut bacterial enzyme sufficient for the inactivation of a family of plant toxins.</title>
        <authorList>
            <person name="Koppel N."/>
            <person name="Bisanz J.E."/>
            <person name="Pandelia M.E."/>
            <person name="Turnbaugh P.J."/>
            <person name="Balskus E.P."/>
        </authorList>
    </citation>
    <scope>NUCLEOTIDE SEQUENCE [LARGE SCALE GENOMIC DNA]</scope>
    <source>
        <strain evidence="3 4">W1 BHI 6</strain>
    </source>
</reference>
<feature type="binding site" evidence="2">
    <location>
        <position position="253"/>
    </location>
    <ligand>
        <name>substrate</name>
    </ligand>
</feature>
<comment type="caution">
    <text evidence="3">The sequence shown here is derived from an EMBL/GenBank/DDBJ whole genome shotgun (WGS) entry which is preliminary data.</text>
</comment>
<evidence type="ECO:0000256" key="2">
    <source>
        <dbReference type="PIRSR" id="PIRSR620023-2"/>
    </source>
</evidence>
<keyword evidence="3" id="KW-0378">Hydrolase</keyword>
<dbReference type="GO" id="GO:0016787">
    <property type="term" value="F:hydrolase activity"/>
    <property type="evidence" value="ECO:0007669"/>
    <property type="project" value="UniProtKB-KW"/>
</dbReference>
<dbReference type="InterPro" id="IPR020023">
    <property type="entry name" value="PseG"/>
</dbReference>
<feature type="active site" description="Proton acceptor" evidence="1">
    <location>
        <position position="16"/>
    </location>
</feature>
<dbReference type="Proteomes" id="UP000253970">
    <property type="component" value="Unassembled WGS sequence"/>
</dbReference>
<protein>
    <submittedName>
        <fullName evidence="3">UDP-2,4-diacetamido-2,4, 6-trideoxy-beta-L-altropyranose hydrolase</fullName>
    </submittedName>
</protein>
<dbReference type="GO" id="GO:0016757">
    <property type="term" value="F:glycosyltransferase activity"/>
    <property type="evidence" value="ECO:0007669"/>
    <property type="project" value="TreeGrafter"/>
</dbReference>
<dbReference type="NCBIfam" id="TIGR03590">
    <property type="entry name" value="PseG"/>
    <property type="match status" value="1"/>
</dbReference>
<dbReference type="RefSeq" id="WP_114534366.1">
    <property type="nucleotide sequence ID" value="NZ_JAQEDI010000001.1"/>
</dbReference>
<sequence>MLVFRVDANDSISAGHVRRCLAIANTWRSKGGECFFVSADDGASPFIESEGFPLEVLESDWTDLESELPAVRRLLRPYSGSVFLVDSYQITSRYVRELANMASVGYLGTKRLVSPELRLLANYSLNIDDDFYCRSYGKKCRLLLGPAYAPLRQGFFQVPKGVRRHVRSILLTTGNADAEGVTGAIIDSLLPTLLQERIRLRVVIGPLNASKRQLRKRYSNCEQVELLENVTNMAVLMRECDIAVSACGTTLYELAACGVPTVGFSMVPEQDANGETDKLKELGVIEYAARAYDGIATCAAAVRNKVESLVHDAVRREALSKSFHELIDGLGCERICDEISRLEAMR</sequence>
<dbReference type="Gene3D" id="3.40.50.11190">
    <property type="match status" value="1"/>
</dbReference>
<evidence type="ECO:0000313" key="3">
    <source>
        <dbReference type="EMBL" id="RDB68677.1"/>
    </source>
</evidence>
<dbReference type="EMBL" id="PPTU01000018">
    <property type="protein sequence ID" value="RDB68677.1"/>
    <property type="molecule type" value="Genomic_DNA"/>
</dbReference>
<dbReference type="PANTHER" id="PTHR21015">
    <property type="entry name" value="UDP-N-ACETYLGLUCOSAMINE--N-ACETYLMURAMYL-(PENTAPEPTIDE) PYROPHOSPHORYL-UNDECAPRENOL N-ACETYLGLUCOSAMINE TRANSFERASE 1"/>
    <property type="match status" value="1"/>
</dbReference>
<organism evidence="3 4">
    <name type="scientific">Eggerthella lenta</name>
    <name type="common">Eubacterium lentum</name>
    <dbReference type="NCBI Taxonomy" id="84112"/>
    <lineage>
        <taxon>Bacteria</taxon>
        <taxon>Bacillati</taxon>
        <taxon>Actinomycetota</taxon>
        <taxon>Coriobacteriia</taxon>
        <taxon>Eggerthellales</taxon>
        <taxon>Eggerthellaceae</taxon>
        <taxon>Eggerthella</taxon>
    </lineage>
</organism>
<dbReference type="PANTHER" id="PTHR21015:SF22">
    <property type="entry name" value="GLYCOSYLTRANSFERASE"/>
    <property type="match status" value="1"/>
</dbReference>
<gene>
    <name evidence="3" type="primary">pseG</name>
    <name evidence="3" type="ORF">C1875_11035</name>
</gene>
<accession>A0A369ME14</accession>